<name>A0A8D8F0Q3_CULPI</name>
<proteinExistence type="predicted"/>
<organism evidence="1">
    <name type="scientific">Culex pipiens</name>
    <name type="common">House mosquito</name>
    <dbReference type="NCBI Taxonomy" id="7175"/>
    <lineage>
        <taxon>Eukaryota</taxon>
        <taxon>Metazoa</taxon>
        <taxon>Ecdysozoa</taxon>
        <taxon>Arthropoda</taxon>
        <taxon>Hexapoda</taxon>
        <taxon>Insecta</taxon>
        <taxon>Pterygota</taxon>
        <taxon>Neoptera</taxon>
        <taxon>Endopterygota</taxon>
        <taxon>Diptera</taxon>
        <taxon>Nematocera</taxon>
        <taxon>Culicoidea</taxon>
        <taxon>Culicidae</taxon>
        <taxon>Culicinae</taxon>
        <taxon>Culicini</taxon>
        <taxon>Culex</taxon>
        <taxon>Culex</taxon>
    </lineage>
</organism>
<sequence>MMPSDSMIVRRGGWCGCCCWCETSAFRGVDLITETSIDCCISDCSMSCGARMVWRERMGCDGTMAWLATSGEGALSFTGLGSLNTGDSTSATLLNRNPTVVCSISSSQ</sequence>
<protein>
    <submittedName>
        <fullName evidence="1">(northern house mosquito) hypothetical protein</fullName>
    </submittedName>
</protein>
<dbReference type="AlphaFoldDB" id="A0A8D8F0Q3"/>
<dbReference type="EMBL" id="HBUE01027646">
    <property type="protein sequence ID" value="CAG6454977.1"/>
    <property type="molecule type" value="Transcribed_RNA"/>
</dbReference>
<reference evidence="1" key="1">
    <citation type="submission" date="2021-05" db="EMBL/GenBank/DDBJ databases">
        <authorList>
            <person name="Alioto T."/>
            <person name="Alioto T."/>
            <person name="Gomez Garrido J."/>
        </authorList>
    </citation>
    <scope>NUCLEOTIDE SEQUENCE</scope>
</reference>
<accession>A0A8D8F0Q3</accession>
<evidence type="ECO:0000313" key="1">
    <source>
        <dbReference type="EMBL" id="CAG6454977.1"/>
    </source>
</evidence>